<dbReference type="PANTHER" id="PTHR47529:SF1">
    <property type="entry name" value="PERIPLASMIC CHAPERONE PPID"/>
    <property type="match status" value="1"/>
</dbReference>
<keyword evidence="4" id="KW-0997">Cell inner membrane</keyword>
<dbReference type="SUPFAM" id="SSF109998">
    <property type="entry name" value="Triger factor/SurA peptide-binding domain-like"/>
    <property type="match status" value="1"/>
</dbReference>
<organism evidence="16 17">
    <name type="scientific">Pseudahrensia aquimaris</name>
    <dbReference type="NCBI Taxonomy" id="744461"/>
    <lineage>
        <taxon>Bacteria</taxon>
        <taxon>Pseudomonadati</taxon>
        <taxon>Pseudomonadota</taxon>
        <taxon>Alphaproteobacteria</taxon>
        <taxon>Hyphomicrobiales</taxon>
        <taxon>Ahrensiaceae</taxon>
        <taxon>Pseudahrensia</taxon>
    </lineage>
</organism>
<gene>
    <name evidence="16" type="ORF">ACFQ14_14005</name>
</gene>
<dbReference type="Pfam" id="PF13145">
    <property type="entry name" value="Rotamase_2"/>
    <property type="match status" value="1"/>
</dbReference>
<keyword evidence="14" id="KW-0413">Isomerase</keyword>
<comment type="caution">
    <text evidence="16">The sequence shown here is derived from an EMBL/GenBank/DDBJ whole genome shotgun (WGS) entry which is preliminary data.</text>
</comment>
<dbReference type="InterPro" id="IPR000297">
    <property type="entry name" value="PPIase_PpiC"/>
</dbReference>
<feature type="domain" description="PpiC" evidence="15">
    <location>
        <begin position="267"/>
        <end position="352"/>
    </location>
</feature>
<dbReference type="InterPro" id="IPR027304">
    <property type="entry name" value="Trigger_fact/SurA_dom_sf"/>
</dbReference>
<dbReference type="Gene3D" id="3.10.50.40">
    <property type="match status" value="1"/>
</dbReference>
<evidence type="ECO:0000256" key="2">
    <source>
        <dbReference type="ARBA" id="ARBA00018370"/>
    </source>
</evidence>
<dbReference type="EMBL" id="JBHTJV010000013">
    <property type="protein sequence ID" value="MFD0917520.1"/>
    <property type="molecule type" value="Genomic_DNA"/>
</dbReference>
<evidence type="ECO:0000256" key="11">
    <source>
        <dbReference type="ARBA" id="ARBA00038408"/>
    </source>
</evidence>
<dbReference type="PANTHER" id="PTHR47529">
    <property type="entry name" value="PEPTIDYL-PROLYL CIS-TRANS ISOMERASE D"/>
    <property type="match status" value="1"/>
</dbReference>
<evidence type="ECO:0000256" key="12">
    <source>
        <dbReference type="ARBA" id="ARBA00040743"/>
    </source>
</evidence>
<keyword evidence="3" id="KW-1003">Cell membrane</keyword>
<keyword evidence="17" id="KW-1185">Reference proteome</keyword>
<reference evidence="17" key="1">
    <citation type="journal article" date="2019" name="Int. J. Syst. Evol. Microbiol.">
        <title>The Global Catalogue of Microorganisms (GCM) 10K type strain sequencing project: providing services to taxonomists for standard genome sequencing and annotation.</title>
        <authorList>
            <consortium name="The Broad Institute Genomics Platform"/>
            <consortium name="The Broad Institute Genome Sequencing Center for Infectious Disease"/>
            <person name="Wu L."/>
            <person name="Ma J."/>
        </authorList>
    </citation>
    <scope>NUCLEOTIDE SEQUENCE [LARGE SCALE GENOMIC DNA]</scope>
    <source>
        <strain evidence="17">CCUG 60023</strain>
    </source>
</reference>
<comment type="similarity">
    <text evidence="11">Belongs to the PpiD chaperone family.</text>
</comment>
<keyword evidence="7" id="KW-0472">Membrane</keyword>
<proteinExistence type="inferred from homology"/>
<evidence type="ECO:0000256" key="10">
    <source>
        <dbReference type="ARBA" id="ARBA00031484"/>
    </source>
</evidence>
<dbReference type="SUPFAM" id="SSF54534">
    <property type="entry name" value="FKBP-like"/>
    <property type="match status" value="1"/>
</dbReference>
<sequence length="627" mass="68367">MLASLRNFVGGWTAKILLVLLVASFAVWGISGSILGDANSNTVASVGDTDVPVADYVATYNRNLNLTSRQIGRALTQEQARMFGVEQRTLTDVITAATLDEFSREMNMSLSDDMLAKMLAENEAFQSADGRFDRFAFQNAVRQAGLREADYIRLQNGNAIRSQVMAGIAEGQLLPKVFANALAAYAEEERKFNYIEITSALAGEPAAPTDAQIEEYFTANKSNYAAPEYRKIAILPLEPQSITDEAAITDEQIKADYEARIAAYSTPEKRRVQQIVLSQEKAEEAKKSLGEGATFETVLADNNVKPEDADLGLVEKATLPQAFQDIAFSLEPNEVSDIIAGPFGPSLLRVTEIQKANTRPLEEVSADIRKELALSAAADRVVQVQTEMEDIRAGGATLEEAANQLQLTFRVVETVDARGRDGDGNLISDLPISSQLLRRSFSTEVGEQTSPLEYKDIGSVWYDVLEITPARDRTLDEVKDRVRNDWLAVERSKQAQTKADSLKARLEGGATMADLAAELGTEAKTTAFLKRLGKEPSFPEAATIAGFSGDDKTIAIADGVAEGSKILLQVASVKRPEAQISQPIQNEVEQANLGAANDLLEQLIANLQTSYTVTFNPELMQRALTQR</sequence>
<evidence type="ECO:0000256" key="13">
    <source>
        <dbReference type="ARBA" id="ARBA00042775"/>
    </source>
</evidence>
<keyword evidence="8" id="KW-0143">Chaperone</keyword>
<evidence type="ECO:0000256" key="6">
    <source>
        <dbReference type="ARBA" id="ARBA00022989"/>
    </source>
</evidence>
<keyword evidence="5" id="KW-0812">Transmembrane</keyword>
<dbReference type="Pfam" id="PF13624">
    <property type="entry name" value="SurA_N_3"/>
    <property type="match status" value="1"/>
</dbReference>
<evidence type="ECO:0000256" key="14">
    <source>
        <dbReference type="PROSITE-ProRule" id="PRU00278"/>
    </source>
</evidence>
<comment type="subcellular location">
    <subcellularLocation>
        <location evidence="1">Cell inner membrane</location>
        <topology evidence="1">Single-pass type II membrane protein</topology>
        <orientation evidence="1">Periplasmic side</orientation>
    </subcellularLocation>
</comment>
<evidence type="ECO:0000313" key="16">
    <source>
        <dbReference type="EMBL" id="MFD0917520.1"/>
    </source>
</evidence>
<evidence type="ECO:0000259" key="15">
    <source>
        <dbReference type="PROSITE" id="PS50198"/>
    </source>
</evidence>
<keyword evidence="14" id="KW-0697">Rotamase</keyword>
<evidence type="ECO:0000256" key="8">
    <source>
        <dbReference type="ARBA" id="ARBA00023186"/>
    </source>
</evidence>
<evidence type="ECO:0000256" key="7">
    <source>
        <dbReference type="ARBA" id="ARBA00023136"/>
    </source>
</evidence>
<protein>
    <recommendedName>
        <fullName evidence="2">Parvulin-like PPIase</fullName>
    </recommendedName>
    <alternativeName>
        <fullName evidence="9">Peptidyl-prolyl cis-trans isomerase plp</fullName>
    </alternativeName>
    <alternativeName>
        <fullName evidence="12">Periplasmic chaperone PpiD</fullName>
    </alternativeName>
    <alternativeName>
        <fullName evidence="13">Periplasmic folding chaperone</fullName>
    </alternativeName>
    <alternativeName>
        <fullName evidence="10">Rotamase plp</fullName>
    </alternativeName>
</protein>
<dbReference type="InterPro" id="IPR052029">
    <property type="entry name" value="PpiD_chaperone"/>
</dbReference>
<name>A0ABW3FJU4_9HYPH</name>
<dbReference type="InterPro" id="IPR046357">
    <property type="entry name" value="PPIase_dom_sf"/>
</dbReference>
<keyword evidence="6" id="KW-1133">Transmembrane helix</keyword>
<evidence type="ECO:0000256" key="9">
    <source>
        <dbReference type="ARBA" id="ARBA00030642"/>
    </source>
</evidence>
<evidence type="ECO:0000256" key="5">
    <source>
        <dbReference type="ARBA" id="ARBA00022692"/>
    </source>
</evidence>
<accession>A0ABW3FJU4</accession>
<dbReference type="PROSITE" id="PS50198">
    <property type="entry name" value="PPIC_PPIASE_2"/>
    <property type="match status" value="1"/>
</dbReference>
<dbReference type="RefSeq" id="WP_377213379.1">
    <property type="nucleotide sequence ID" value="NZ_JBHTJV010000013.1"/>
</dbReference>
<evidence type="ECO:0000256" key="3">
    <source>
        <dbReference type="ARBA" id="ARBA00022475"/>
    </source>
</evidence>
<evidence type="ECO:0000313" key="17">
    <source>
        <dbReference type="Proteomes" id="UP001597101"/>
    </source>
</evidence>
<evidence type="ECO:0000256" key="4">
    <source>
        <dbReference type="ARBA" id="ARBA00022519"/>
    </source>
</evidence>
<dbReference type="Proteomes" id="UP001597101">
    <property type="component" value="Unassembled WGS sequence"/>
</dbReference>
<evidence type="ECO:0000256" key="1">
    <source>
        <dbReference type="ARBA" id="ARBA00004382"/>
    </source>
</evidence>